<dbReference type="Proteomes" id="UP000663829">
    <property type="component" value="Unassembled WGS sequence"/>
</dbReference>
<comment type="caution">
    <text evidence="1">The sequence shown here is derived from an EMBL/GenBank/DDBJ whole genome shotgun (WGS) entry which is preliminary data.</text>
</comment>
<organism evidence="1 3">
    <name type="scientific">Didymodactylos carnosus</name>
    <dbReference type="NCBI Taxonomy" id="1234261"/>
    <lineage>
        <taxon>Eukaryota</taxon>
        <taxon>Metazoa</taxon>
        <taxon>Spiralia</taxon>
        <taxon>Gnathifera</taxon>
        <taxon>Rotifera</taxon>
        <taxon>Eurotatoria</taxon>
        <taxon>Bdelloidea</taxon>
        <taxon>Philodinida</taxon>
        <taxon>Philodinidae</taxon>
        <taxon>Didymodactylos</taxon>
    </lineage>
</organism>
<keyword evidence="3" id="KW-1185">Reference proteome</keyword>
<dbReference type="EMBL" id="CAJNOQ010008065">
    <property type="protein sequence ID" value="CAF1187211.1"/>
    <property type="molecule type" value="Genomic_DNA"/>
</dbReference>
<dbReference type="AlphaFoldDB" id="A0A814VEV4"/>
<dbReference type="EMBL" id="CAJOBC010008067">
    <property type="protein sequence ID" value="CAF3951497.1"/>
    <property type="molecule type" value="Genomic_DNA"/>
</dbReference>
<feature type="non-terminal residue" evidence="1">
    <location>
        <position position="1"/>
    </location>
</feature>
<name>A0A814VEV4_9BILA</name>
<proteinExistence type="predicted"/>
<evidence type="ECO:0000313" key="2">
    <source>
        <dbReference type="EMBL" id="CAF3951497.1"/>
    </source>
</evidence>
<dbReference type="Proteomes" id="UP000681722">
    <property type="component" value="Unassembled WGS sequence"/>
</dbReference>
<gene>
    <name evidence="1" type="ORF">GPM918_LOCUS23011</name>
    <name evidence="2" type="ORF">SRO942_LOCUS23011</name>
</gene>
<protein>
    <submittedName>
        <fullName evidence="1">Uncharacterized protein</fullName>
    </submittedName>
</protein>
<dbReference type="OrthoDB" id="10043418at2759"/>
<accession>A0A814VEV4</accession>
<sequence>VVDGIGGTVKRMVYEDIMAGKKCKNAGDFVRLIKDKSTPIIIDELLTSEIEYAEMNLKQLFEQVKPVPNIQKVHSVIVWDVDKIECKLYSNSSKGKVVCF</sequence>
<evidence type="ECO:0000313" key="1">
    <source>
        <dbReference type="EMBL" id="CAF1187211.1"/>
    </source>
</evidence>
<evidence type="ECO:0000313" key="3">
    <source>
        <dbReference type="Proteomes" id="UP000663829"/>
    </source>
</evidence>
<reference evidence="1" key="1">
    <citation type="submission" date="2021-02" db="EMBL/GenBank/DDBJ databases">
        <authorList>
            <person name="Nowell W R."/>
        </authorList>
    </citation>
    <scope>NUCLEOTIDE SEQUENCE</scope>
</reference>